<gene>
    <name evidence="2" type="ORF">FIV42_13630</name>
</gene>
<evidence type="ECO:0000256" key="1">
    <source>
        <dbReference type="SAM" id="MobiDB-lite"/>
    </source>
</evidence>
<dbReference type="OrthoDB" id="129527at2"/>
<organism evidence="2 3">
    <name type="scientific">Persicimonas caeni</name>
    <dbReference type="NCBI Taxonomy" id="2292766"/>
    <lineage>
        <taxon>Bacteria</taxon>
        <taxon>Deltaproteobacteria</taxon>
        <taxon>Bradymonadales</taxon>
        <taxon>Bradymonadaceae</taxon>
        <taxon>Persicimonas</taxon>
    </lineage>
</organism>
<feature type="compositionally biased region" description="Basic and acidic residues" evidence="1">
    <location>
        <begin position="55"/>
        <end position="72"/>
    </location>
</feature>
<dbReference type="EMBL" id="CP041186">
    <property type="protein sequence ID" value="QDG51750.1"/>
    <property type="molecule type" value="Genomic_DNA"/>
</dbReference>
<feature type="region of interest" description="Disordered" evidence="1">
    <location>
        <begin position="28"/>
        <end position="96"/>
    </location>
</feature>
<dbReference type="AlphaFoldDB" id="A0A4Y6PU23"/>
<protein>
    <submittedName>
        <fullName evidence="2">DUF4920 domain-containing protein</fullName>
    </submittedName>
</protein>
<dbReference type="InterPro" id="IPR032577">
    <property type="entry name" value="DUF4920"/>
</dbReference>
<dbReference type="Pfam" id="PF16267">
    <property type="entry name" value="DUF4920"/>
    <property type="match status" value="1"/>
</dbReference>
<name>A0A4Y6PU23_PERCE</name>
<evidence type="ECO:0000313" key="2">
    <source>
        <dbReference type="EMBL" id="QDG51750.1"/>
    </source>
</evidence>
<feature type="compositionally biased region" description="Low complexity" evidence="1">
    <location>
        <begin position="43"/>
        <end position="54"/>
    </location>
</feature>
<keyword evidence="3" id="KW-1185">Reference proteome</keyword>
<proteinExistence type="predicted"/>
<dbReference type="Proteomes" id="UP000315995">
    <property type="component" value="Chromosome"/>
</dbReference>
<sequence>MSSPSENTTSESFMKKWLVAAAVAALAAGAGCETSEPQKDDASQASAQEAAQAEKSQEQEKAQQETAEKAEADDSAAEEGAKKTQDGLAADLPAGETGTYGAEFTIEGEPMTLAAAMEKAAEGEGPYKVSANIEKVCKKKGCWFTLTAEGVDQPVRVKMKDYGFFVPRNSAGGEAIVEGKLIKRVVPQKEAQHYADDEVAGTGKEAKKIEGDQVRWEMLITAAKITNKS</sequence>
<accession>A0A5B8Y5S6</accession>
<accession>A0A4Y6PU23</accession>
<reference evidence="2 3" key="1">
    <citation type="submission" date="2019-06" db="EMBL/GenBank/DDBJ databases">
        <title>Persicimonas caeni gen. nov., sp. nov., a predatory bacterium isolated from solar saltern.</title>
        <authorList>
            <person name="Wang S."/>
        </authorList>
    </citation>
    <scope>NUCLEOTIDE SEQUENCE [LARGE SCALE GENOMIC DNA]</scope>
    <source>
        <strain evidence="2 3">YN101</strain>
    </source>
</reference>
<evidence type="ECO:0000313" key="3">
    <source>
        <dbReference type="Proteomes" id="UP000315995"/>
    </source>
</evidence>